<keyword evidence="3" id="KW-1185">Reference proteome</keyword>
<dbReference type="EMBL" id="FPCG01000008">
    <property type="protein sequence ID" value="SFV23801.1"/>
    <property type="molecule type" value="Genomic_DNA"/>
</dbReference>
<dbReference type="RefSeq" id="WP_091698146.1">
    <property type="nucleotide sequence ID" value="NZ_FPCG01000008.1"/>
</dbReference>
<reference evidence="2 3" key="1">
    <citation type="submission" date="2016-10" db="EMBL/GenBank/DDBJ databases">
        <authorList>
            <person name="de Groot N.N."/>
        </authorList>
    </citation>
    <scope>NUCLEOTIDE SEQUENCE [LARGE SCALE GENOMIC DNA]</scope>
    <source>
        <strain evidence="2 3">CGMCC 1.7054</strain>
    </source>
</reference>
<feature type="region of interest" description="Disordered" evidence="1">
    <location>
        <begin position="1"/>
        <end position="81"/>
    </location>
</feature>
<protein>
    <submittedName>
        <fullName evidence="2">Uncharacterized protein</fullName>
    </submittedName>
</protein>
<sequence length="81" mass="7997">MSTTSSAGTPDVSPESAAADTAAAGAAAAPQPEQTQTTPQAETPTPQSPAAAGAVENEEPSEPAVDEEAGKEVTGIFHHKI</sequence>
<name>A0A1I7MPG9_9MICC</name>
<organism evidence="2 3">
    <name type="scientific">Micrococcus terreus</name>
    <dbReference type="NCBI Taxonomy" id="574650"/>
    <lineage>
        <taxon>Bacteria</taxon>
        <taxon>Bacillati</taxon>
        <taxon>Actinomycetota</taxon>
        <taxon>Actinomycetes</taxon>
        <taxon>Micrococcales</taxon>
        <taxon>Micrococcaceae</taxon>
        <taxon>Micrococcus</taxon>
    </lineage>
</organism>
<evidence type="ECO:0000313" key="2">
    <source>
        <dbReference type="EMBL" id="SFV23801.1"/>
    </source>
</evidence>
<gene>
    <name evidence="2" type="ORF">SAMN04487966_108128</name>
</gene>
<dbReference type="AlphaFoldDB" id="A0A1I7MPG9"/>
<accession>A0A1I7MPG9</accession>
<evidence type="ECO:0000256" key="1">
    <source>
        <dbReference type="SAM" id="MobiDB-lite"/>
    </source>
</evidence>
<feature type="compositionally biased region" description="Acidic residues" evidence="1">
    <location>
        <begin position="56"/>
        <end position="69"/>
    </location>
</feature>
<dbReference type="Proteomes" id="UP000198881">
    <property type="component" value="Unassembled WGS sequence"/>
</dbReference>
<feature type="compositionally biased region" description="Low complexity" evidence="1">
    <location>
        <begin position="13"/>
        <end position="52"/>
    </location>
</feature>
<evidence type="ECO:0000313" key="3">
    <source>
        <dbReference type="Proteomes" id="UP000198881"/>
    </source>
</evidence>
<proteinExistence type="predicted"/>